<evidence type="ECO:0000256" key="2">
    <source>
        <dbReference type="ARBA" id="ARBA00022692"/>
    </source>
</evidence>
<dbReference type="PANTHER" id="PTHR17920:SF3">
    <property type="entry name" value="TRANSMEMBRANE AND COILED-COIL DOMAIN-CONTAINING PROTEIN 4"/>
    <property type="match status" value="1"/>
</dbReference>
<dbReference type="EMBL" id="HBGQ01083394">
    <property type="protein sequence ID" value="CAD9513443.1"/>
    <property type="molecule type" value="Transcribed_RNA"/>
</dbReference>
<proteinExistence type="predicted"/>
<dbReference type="Pfam" id="PF05277">
    <property type="entry name" value="DUF726"/>
    <property type="match status" value="1"/>
</dbReference>
<name>A0A7S2IA76_9DINO</name>
<keyword evidence="4" id="KW-0472">Membrane</keyword>
<evidence type="ECO:0000256" key="3">
    <source>
        <dbReference type="ARBA" id="ARBA00022989"/>
    </source>
</evidence>
<dbReference type="InterPro" id="IPR007941">
    <property type="entry name" value="DUF726"/>
</dbReference>
<keyword evidence="3" id="KW-1133">Transmembrane helix</keyword>
<evidence type="ECO:0000313" key="5">
    <source>
        <dbReference type="EMBL" id="CAD9513443.1"/>
    </source>
</evidence>
<evidence type="ECO:0000256" key="4">
    <source>
        <dbReference type="ARBA" id="ARBA00023136"/>
    </source>
</evidence>
<dbReference type="GO" id="GO:0016020">
    <property type="term" value="C:membrane"/>
    <property type="evidence" value="ECO:0007669"/>
    <property type="project" value="UniProtKB-SubCell"/>
</dbReference>
<organism evidence="5">
    <name type="scientific">Alexandrium andersonii</name>
    <dbReference type="NCBI Taxonomy" id="327968"/>
    <lineage>
        <taxon>Eukaryota</taxon>
        <taxon>Sar</taxon>
        <taxon>Alveolata</taxon>
        <taxon>Dinophyceae</taxon>
        <taxon>Gonyaulacales</taxon>
        <taxon>Pyrocystaceae</taxon>
        <taxon>Alexandrium</taxon>
    </lineage>
</organism>
<evidence type="ECO:0000256" key="1">
    <source>
        <dbReference type="ARBA" id="ARBA00004141"/>
    </source>
</evidence>
<accession>A0A7S2IA76</accession>
<keyword evidence="2" id="KW-0812">Transmembrane</keyword>
<gene>
    <name evidence="5" type="ORF">AAND1436_LOCUS39907</name>
</gene>
<protein>
    <submittedName>
        <fullName evidence="5">Uncharacterized protein</fullName>
    </submittedName>
</protein>
<comment type="subcellular location">
    <subcellularLocation>
        <location evidence="1">Membrane</location>
        <topology evidence="1">Multi-pass membrane protein</topology>
    </subcellularLocation>
</comment>
<dbReference type="PANTHER" id="PTHR17920">
    <property type="entry name" value="TRANSMEMBRANE AND COILED-COIL DOMAIN-CONTAINING PROTEIN 4 TMCO4"/>
    <property type="match status" value="1"/>
</dbReference>
<dbReference type="AlphaFoldDB" id="A0A7S2IA76"/>
<sequence>MGEFHAVDDVVLLGTPVTTRESKWQKVRAVVSGRVVNGYLGSDWVLAFLYRYLEWGLSVAGLSEVNVPGVENVDLSGIGIAGHHDYPRHILDIMARMRIGERRAPAS</sequence>
<reference evidence="5" key="1">
    <citation type="submission" date="2021-01" db="EMBL/GenBank/DDBJ databases">
        <authorList>
            <person name="Corre E."/>
            <person name="Pelletier E."/>
            <person name="Niang G."/>
            <person name="Scheremetjew M."/>
            <person name="Finn R."/>
            <person name="Kale V."/>
            <person name="Holt S."/>
            <person name="Cochrane G."/>
            <person name="Meng A."/>
            <person name="Brown T."/>
            <person name="Cohen L."/>
        </authorList>
    </citation>
    <scope>NUCLEOTIDE SEQUENCE</scope>
    <source>
        <strain evidence="5">CCMP2222</strain>
    </source>
</reference>